<evidence type="ECO:0000313" key="10">
    <source>
        <dbReference type="Proteomes" id="UP000325902"/>
    </source>
</evidence>
<dbReference type="OrthoDB" id="3039123at2759"/>
<dbReference type="InterPro" id="IPR011118">
    <property type="entry name" value="Tannase/feruloyl_esterase"/>
</dbReference>
<dbReference type="GO" id="GO:0030600">
    <property type="term" value="F:feruloyl esterase activity"/>
    <property type="evidence" value="ECO:0007669"/>
    <property type="project" value="UniProtKB-ARBA"/>
</dbReference>
<sequence length="586" mass="63534">MPSALWAATTAAALTAVKAATLNDVCTTSYAQSALPADDVYPGITIDKTSVQTAMTTNSSVSSDWYPSSVIDYCNVTFAYSHNGISNDKVHVSYLVPAPDKFQNRYLSTGGGGLAINSQSQYSPSGIIVGAVSGITDGGFGSFSTSWDDVFLLANGTINWQSVYMFGYQAHHELATLGKQFARNFFKVPSSEKLYSYYQGCSEGGREGWSQVQRFADQFDGAAIGAPAFRYGQQQVNHLTSNVIEQTLGYYPPPCELEKIMNLPIAACDKLDGKTDGVVSRSDLCKLRFDLNSTIGTPYSCAATSGSSWGFGNLEARDLERRQMPSAAEPAQNGTVTAQGVAVAAAIIDGLHDSAGRRAYISYQPGASFEDATTAYDSTTNTWGLSISSLGGEWVGRFLELQEVSTLSSLDNVTYDTLVSWMKFGQAKYGDSLQTTFPDLSPFQAAGGKVIHVHGEQDDSIPTGSSVHYYESVRGVMFPELPYNESVAKLDEFYRLYLVPGAAHCGANTNQPNGGWPQTTLQTVIEWVEKDAAPATLKGSVGIDEICRWPLRPLWSGNGTAFDCVYDQESIDTWKYEFDAYKMPLY</sequence>
<dbReference type="Proteomes" id="UP000325902">
    <property type="component" value="Unassembled WGS sequence"/>
</dbReference>
<dbReference type="InterPro" id="IPR029058">
    <property type="entry name" value="AB_hydrolase_fold"/>
</dbReference>
<keyword evidence="5 8" id="KW-0378">Hydrolase</keyword>
<keyword evidence="7" id="KW-1015">Disulfide bond</keyword>
<dbReference type="EMBL" id="VCHE01000073">
    <property type="protein sequence ID" value="KAB2572669.1"/>
    <property type="molecule type" value="Genomic_DNA"/>
</dbReference>
<reference evidence="9 10" key="1">
    <citation type="journal article" date="2019" name="Sci. Rep.">
        <title>A multi-omics analysis of the grapevine pathogen Lasiodiplodia theobromae reveals that temperature affects the expression of virulence- and pathogenicity-related genes.</title>
        <authorList>
            <person name="Felix C."/>
            <person name="Meneses R."/>
            <person name="Goncalves M.F.M."/>
            <person name="Tilleman L."/>
            <person name="Duarte A.S."/>
            <person name="Jorrin-Novo J.V."/>
            <person name="Van de Peer Y."/>
            <person name="Deforce D."/>
            <person name="Van Nieuwerburgh F."/>
            <person name="Esteves A.C."/>
            <person name="Alves A."/>
        </authorList>
    </citation>
    <scope>NUCLEOTIDE SEQUENCE [LARGE SCALE GENOMIC DNA]</scope>
    <source>
        <strain evidence="9 10">LA-SOL3</strain>
    </source>
</reference>
<keyword evidence="4 8" id="KW-0732">Signal</keyword>
<evidence type="ECO:0000256" key="2">
    <source>
        <dbReference type="ARBA" id="ARBA00022487"/>
    </source>
</evidence>
<dbReference type="PANTHER" id="PTHR33938:SF16">
    <property type="entry name" value="CARBOXYLIC ESTER HYDROLASE"/>
    <property type="match status" value="1"/>
</dbReference>
<organism evidence="9 10">
    <name type="scientific">Lasiodiplodia theobromae</name>
    <dbReference type="NCBI Taxonomy" id="45133"/>
    <lineage>
        <taxon>Eukaryota</taxon>
        <taxon>Fungi</taxon>
        <taxon>Dikarya</taxon>
        <taxon>Ascomycota</taxon>
        <taxon>Pezizomycotina</taxon>
        <taxon>Dothideomycetes</taxon>
        <taxon>Dothideomycetes incertae sedis</taxon>
        <taxon>Botryosphaeriales</taxon>
        <taxon>Botryosphaeriaceae</taxon>
        <taxon>Lasiodiplodia</taxon>
    </lineage>
</organism>
<protein>
    <recommendedName>
        <fullName evidence="8">Carboxylic ester hydrolase</fullName>
        <ecNumber evidence="8">3.1.1.-</ecNumber>
    </recommendedName>
</protein>
<evidence type="ECO:0000256" key="7">
    <source>
        <dbReference type="ARBA" id="ARBA00023157"/>
    </source>
</evidence>
<feature type="signal peptide" evidence="8">
    <location>
        <begin position="1"/>
        <end position="19"/>
    </location>
</feature>
<dbReference type="GO" id="GO:0046872">
    <property type="term" value="F:metal ion binding"/>
    <property type="evidence" value="ECO:0007669"/>
    <property type="project" value="UniProtKB-KW"/>
</dbReference>
<name>A0A5N5D4P5_9PEZI</name>
<comment type="similarity">
    <text evidence="1 8">Belongs to the tannase family.</text>
</comment>
<feature type="chain" id="PRO_5025096865" description="Carboxylic ester hydrolase" evidence="8">
    <location>
        <begin position="20"/>
        <end position="586"/>
    </location>
</feature>
<keyword evidence="2" id="KW-0719">Serine esterase</keyword>
<dbReference type="AlphaFoldDB" id="A0A5N5D4P5"/>
<comment type="caution">
    <text evidence="9">The sequence shown here is derived from an EMBL/GenBank/DDBJ whole genome shotgun (WGS) entry which is preliminary data.</text>
</comment>
<dbReference type="Pfam" id="PF07519">
    <property type="entry name" value="Tannase"/>
    <property type="match status" value="1"/>
</dbReference>
<keyword evidence="10" id="KW-1185">Reference proteome</keyword>
<evidence type="ECO:0000256" key="3">
    <source>
        <dbReference type="ARBA" id="ARBA00022723"/>
    </source>
</evidence>
<accession>A0A5N5D4P5</accession>
<dbReference type="SUPFAM" id="SSF53474">
    <property type="entry name" value="alpha/beta-Hydrolases"/>
    <property type="match status" value="1"/>
</dbReference>
<keyword evidence="6" id="KW-0106">Calcium</keyword>
<evidence type="ECO:0000313" key="9">
    <source>
        <dbReference type="EMBL" id="KAB2572669.1"/>
    </source>
</evidence>
<proteinExistence type="inferred from homology"/>
<dbReference type="EC" id="3.1.1.-" evidence="8"/>
<gene>
    <name evidence="9" type="ORF">DBV05_g8675</name>
</gene>
<dbReference type="PANTHER" id="PTHR33938">
    <property type="entry name" value="FERULOYL ESTERASE B-RELATED"/>
    <property type="match status" value="1"/>
</dbReference>
<evidence type="ECO:0000256" key="1">
    <source>
        <dbReference type="ARBA" id="ARBA00006249"/>
    </source>
</evidence>
<keyword evidence="3" id="KW-0479">Metal-binding</keyword>
<evidence type="ECO:0000256" key="8">
    <source>
        <dbReference type="RuleBase" id="RU361238"/>
    </source>
</evidence>
<evidence type="ECO:0000256" key="6">
    <source>
        <dbReference type="ARBA" id="ARBA00022837"/>
    </source>
</evidence>
<evidence type="ECO:0000256" key="4">
    <source>
        <dbReference type="ARBA" id="ARBA00022729"/>
    </source>
</evidence>
<evidence type="ECO:0000256" key="5">
    <source>
        <dbReference type="ARBA" id="ARBA00022801"/>
    </source>
</evidence>